<dbReference type="Pfam" id="PF13439">
    <property type="entry name" value="Glyco_transf_4"/>
    <property type="match status" value="1"/>
</dbReference>
<keyword evidence="1 5" id="KW-0328">Glycosyltransferase</keyword>
<evidence type="ECO:0000313" key="5">
    <source>
        <dbReference type="EMBL" id="WQD38394.1"/>
    </source>
</evidence>
<evidence type="ECO:0000313" key="6">
    <source>
        <dbReference type="Proteomes" id="UP001325680"/>
    </source>
</evidence>
<dbReference type="GO" id="GO:0016757">
    <property type="term" value="F:glycosyltransferase activity"/>
    <property type="evidence" value="ECO:0007669"/>
    <property type="project" value="UniProtKB-KW"/>
</dbReference>
<reference evidence="5 6" key="1">
    <citation type="submission" date="2023-12" db="EMBL/GenBank/DDBJ databases">
        <title>Genome sequencing and assembly of bacterial species from a model synthetic community.</title>
        <authorList>
            <person name="Hogle S.L."/>
        </authorList>
    </citation>
    <scope>NUCLEOTIDE SEQUENCE [LARGE SCALE GENOMIC DNA]</scope>
    <source>
        <strain evidence="5 6">HAMBI_3031</strain>
    </source>
</reference>
<evidence type="ECO:0000256" key="1">
    <source>
        <dbReference type="ARBA" id="ARBA00022676"/>
    </source>
</evidence>
<evidence type="ECO:0000259" key="3">
    <source>
        <dbReference type="Pfam" id="PF00534"/>
    </source>
</evidence>
<feature type="domain" description="Glycosyl transferase family 1" evidence="3">
    <location>
        <begin position="210"/>
        <end position="379"/>
    </location>
</feature>
<dbReference type="InterPro" id="IPR028098">
    <property type="entry name" value="Glyco_trans_4-like_N"/>
</dbReference>
<sequence>MNKRIALISDHASPLAAPGSVDNGGQNIYVKELAIELAMQGCIVDIYTRWENSALPQVLKSSKNIRLIHIKAGPKKCIPKEQLVPYRESFAENMITFMKIYGIRYDVVHANFFISAYVAMRIKERMAIPYVITFHALGKVRRLHQGNNDLFPPERIQMEQLAINQADAIVAECPQDRQDLLEHYDAPADKITVIPCGVNIKTFFNTGKKPSRARLHIPADDFVILQLGRMVPRKGIENVIRATAVAVKKGVKCHLVIVGGTAANDAEHLRLKKLCEDLHINDIVSFVGQQEQMELKYYYSAADVFVSTPWYEPFGITPLEAMACETPVIGSRVGGIQFSVKEPETGLLVDPEQPQAVAEIFEDLSRNNHLLDQMGKNGLERVKLMFTWKRIAHEMQLMYEMVCPTAVTEISFPVQNRQVQYAGIPLFKS</sequence>
<dbReference type="InterPro" id="IPR001296">
    <property type="entry name" value="Glyco_trans_1"/>
</dbReference>
<dbReference type="RefSeq" id="WP_114791156.1">
    <property type="nucleotide sequence ID" value="NZ_CP139960.1"/>
</dbReference>
<accession>A0ABZ0W632</accession>
<feature type="domain" description="Glycosyltransferase subfamily 4-like N-terminal" evidence="4">
    <location>
        <begin position="24"/>
        <end position="200"/>
    </location>
</feature>
<keyword evidence="6" id="KW-1185">Reference proteome</keyword>
<keyword evidence="2 5" id="KW-0808">Transferase</keyword>
<dbReference type="PANTHER" id="PTHR12526">
    <property type="entry name" value="GLYCOSYLTRANSFERASE"/>
    <property type="match status" value="1"/>
</dbReference>
<proteinExistence type="predicted"/>
<dbReference type="EC" id="2.4.-.-" evidence="5"/>
<dbReference type="Gene3D" id="3.40.50.2000">
    <property type="entry name" value="Glycogen Phosphorylase B"/>
    <property type="match status" value="2"/>
</dbReference>
<organism evidence="5 6">
    <name type="scientific">Niabella yanshanensis</name>
    <dbReference type="NCBI Taxonomy" id="577386"/>
    <lineage>
        <taxon>Bacteria</taxon>
        <taxon>Pseudomonadati</taxon>
        <taxon>Bacteroidota</taxon>
        <taxon>Chitinophagia</taxon>
        <taxon>Chitinophagales</taxon>
        <taxon>Chitinophagaceae</taxon>
        <taxon>Niabella</taxon>
    </lineage>
</organism>
<dbReference type="EMBL" id="CP139960">
    <property type="protein sequence ID" value="WQD38394.1"/>
    <property type="molecule type" value="Genomic_DNA"/>
</dbReference>
<evidence type="ECO:0000259" key="4">
    <source>
        <dbReference type="Pfam" id="PF13439"/>
    </source>
</evidence>
<dbReference type="Proteomes" id="UP001325680">
    <property type="component" value="Chromosome"/>
</dbReference>
<evidence type="ECO:0000256" key="2">
    <source>
        <dbReference type="ARBA" id="ARBA00022679"/>
    </source>
</evidence>
<dbReference type="PANTHER" id="PTHR12526:SF510">
    <property type="entry name" value="D-INOSITOL 3-PHOSPHATE GLYCOSYLTRANSFERASE"/>
    <property type="match status" value="1"/>
</dbReference>
<gene>
    <name evidence="5" type="ORF">U0035_22225</name>
</gene>
<protein>
    <submittedName>
        <fullName evidence="5">Glycosyltransferase</fullName>
        <ecNumber evidence="5">2.4.-.-</ecNumber>
    </submittedName>
</protein>
<dbReference type="SUPFAM" id="SSF53756">
    <property type="entry name" value="UDP-Glycosyltransferase/glycogen phosphorylase"/>
    <property type="match status" value="1"/>
</dbReference>
<name>A0ABZ0W632_9BACT</name>
<dbReference type="Pfam" id="PF00534">
    <property type="entry name" value="Glycos_transf_1"/>
    <property type="match status" value="1"/>
</dbReference>